<feature type="compositionally biased region" description="Basic and acidic residues" evidence="1">
    <location>
        <begin position="505"/>
        <end position="518"/>
    </location>
</feature>
<proteinExistence type="predicted"/>
<feature type="compositionally biased region" description="Basic and acidic residues" evidence="1">
    <location>
        <begin position="484"/>
        <end position="497"/>
    </location>
</feature>
<protein>
    <submittedName>
        <fullName evidence="2">Uncharacterized protein</fullName>
    </submittedName>
</protein>
<feature type="compositionally biased region" description="Basic and acidic residues" evidence="1">
    <location>
        <begin position="392"/>
        <end position="402"/>
    </location>
</feature>
<feature type="compositionally biased region" description="Acidic residues" evidence="1">
    <location>
        <begin position="519"/>
        <end position="542"/>
    </location>
</feature>
<dbReference type="AlphaFoldDB" id="A0A6C0IPM6"/>
<feature type="compositionally biased region" description="Basic and acidic residues" evidence="1">
    <location>
        <begin position="462"/>
        <end position="476"/>
    </location>
</feature>
<feature type="compositionally biased region" description="Polar residues" evidence="1">
    <location>
        <begin position="414"/>
        <end position="429"/>
    </location>
</feature>
<evidence type="ECO:0000313" key="2">
    <source>
        <dbReference type="EMBL" id="QHT93473.1"/>
    </source>
</evidence>
<reference evidence="2" key="1">
    <citation type="journal article" date="2020" name="Nature">
        <title>Giant virus diversity and host interactions through global metagenomics.</title>
        <authorList>
            <person name="Schulz F."/>
            <person name="Roux S."/>
            <person name="Paez-Espino D."/>
            <person name="Jungbluth S."/>
            <person name="Walsh D.A."/>
            <person name="Denef V.J."/>
            <person name="McMahon K.D."/>
            <person name="Konstantinidis K.T."/>
            <person name="Eloe-Fadrosh E.A."/>
            <person name="Kyrpides N.C."/>
            <person name="Woyke T."/>
        </authorList>
    </citation>
    <scope>NUCLEOTIDE SEQUENCE</scope>
    <source>
        <strain evidence="2">GVMAG-M-3300024252-29</strain>
    </source>
</reference>
<dbReference type="EMBL" id="MN740208">
    <property type="protein sequence ID" value="QHT93473.1"/>
    <property type="molecule type" value="Genomic_DNA"/>
</dbReference>
<feature type="compositionally biased region" description="Low complexity" evidence="1">
    <location>
        <begin position="267"/>
        <end position="283"/>
    </location>
</feature>
<accession>A0A6C0IPM6</accession>
<feature type="compositionally biased region" description="Polar residues" evidence="1">
    <location>
        <begin position="449"/>
        <end position="458"/>
    </location>
</feature>
<feature type="region of interest" description="Disordered" evidence="1">
    <location>
        <begin position="266"/>
        <end position="295"/>
    </location>
</feature>
<sequence>MMISDSINERISGLKNEFSEILFLKRENSQLFEKSYDKIKKLKEWYNNYVKENHDHLFIFGLDSFHYQGKIIDTEYDDMKRLYQSITNRMYCEYYKLYQIIVEYTEKVVKDKKVSDVVASNNNFPKYMDLEPYRQYGTETISQLHDIIVLLFSSVKGVIDKKHEELDMHRAKNKIGINIDNFIQTFHFEIMIVEQKLSLFLSYMEFFHKMTMKYLKRFTSKMNLFSSQIDHDIRLEPTSKIKERRKSMMQEFQQDNIGTELMNELADSVASTTPTDSDTSSSDESPKNIKKELKEPSFEDMVPVKKINTSTKNTNESEINITIKDMSLSKNRELEQSNFIEVSDNYSSKNKPIQLFEKITVCEDCNHEQDCCICNAVLDVVEEQNNNQEVSPLHEETVHSVDDVPPETDPEDGNSVSSHDILEKNSQISDNEERNSESEEIPKIVGDTSPRSWSLHNSQENLNKEEPEQNEEKPQQDEEQPLQEEEHPEQNEEKSQQDEEQPQQEEEHPEQNEEKSQQDEEQPQQEEDQPQEDNEDTNENEETNVTYELVEENKEENV</sequence>
<organism evidence="2">
    <name type="scientific">viral metagenome</name>
    <dbReference type="NCBI Taxonomy" id="1070528"/>
    <lineage>
        <taxon>unclassified sequences</taxon>
        <taxon>metagenomes</taxon>
        <taxon>organismal metagenomes</taxon>
    </lineage>
</organism>
<name>A0A6C0IPM6_9ZZZZ</name>
<feature type="region of interest" description="Disordered" evidence="1">
    <location>
        <begin position="386"/>
        <end position="558"/>
    </location>
</feature>
<feature type="compositionally biased region" description="Basic and acidic residues" evidence="1">
    <location>
        <begin position="431"/>
        <end position="442"/>
    </location>
</feature>
<feature type="compositionally biased region" description="Basic and acidic residues" evidence="1">
    <location>
        <begin position="284"/>
        <end position="295"/>
    </location>
</feature>
<evidence type="ECO:0000256" key="1">
    <source>
        <dbReference type="SAM" id="MobiDB-lite"/>
    </source>
</evidence>